<dbReference type="eggNOG" id="COG1028">
    <property type="taxonomic scope" value="Bacteria"/>
</dbReference>
<dbReference type="PRINTS" id="PR00081">
    <property type="entry name" value="GDHRDH"/>
</dbReference>
<comment type="similarity">
    <text evidence="1">Belongs to the short-chain dehydrogenases/reductases (SDR) family.</text>
</comment>
<protein>
    <submittedName>
        <fullName evidence="5">3-oxoacyl-[acyl-carrier protein] reductase</fullName>
        <ecNumber evidence="5">1.1.1.100</ecNumber>
    </submittedName>
</protein>
<evidence type="ECO:0000256" key="1">
    <source>
        <dbReference type="ARBA" id="ARBA00006484"/>
    </source>
</evidence>
<dbReference type="SMART" id="SM00822">
    <property type="entry name" value="PKS_KR"/>
    <property type="match status" value="1"/>
</dbReference>
<dbReference type="Gene3D" id="3.40.50.720">
    <property type="entry name" value="NAD(P)-binding Rossmann-like Domain"/>
    <property type="match status" value="1"/>
</dbReference>
<evidence type="ECO:0000313" key="6">
    <source>
        <dbReference type="Proteomes" id="UP000017819"/>
    </source>
</evidence>
<dbReference type="Pfam" id="PF13561">
    <property type="entry name" value="adh_short_C2"/>
    <property type="match status" value="1"/>
</dbReference>
<keyword evidence="6" id="KW-1185">Reference proteome</keyword>
<accession>V4TJB4</accession>
<evidence type="ECO:0000256" key="3">
    <source>
        <dbReference type="ARBA" id="ARBA00023002"/>
    </source>
</evidence>
<dbReference type="FunFam" id="3.40.50.720:FF:000374">
    <property type="entry name" value="3-oxoacyl-(Acyl-carrier-protein) reductase"/>
    <property type="match status" value="1"/>
</dbReference>
<dbReference type="SUPFAM" id="SSF51735">
    <property type="entry name" value="NAD(P)-binding Rossmann-fold domains"/>
    <property type="match status" value="1"/>
</dbReference>
<dbReference type="EMBL" id="AWXZ01000017">
    <property type="protein sequence ID" value="ESR26013.1"/>
    <property type="molecule type" value="Genomic_DNA"/>
</dbReference>
<dbReference type="EC" id="1.1.1.100" evidence="5"/>
<dbReference type="InterPro" id="IPR036291">
    <property type="entry name" value="NAD(P)-bd_dom_sf"/>
</dbReference>
<sequence length="261" mass="26910">MGCNIMTDAHTRRIALVTGGSRGLGRSTALALARAGTGVVLTYRANGAAAAEVVWEIEALGGTAVALPLDTADLGGFDAFVDGLRTVLSDSWGTEGLDCLVNNAGTGVHRPFAETSEAEFDDLMNVHVKGVFFLTQKLLPLIRDGGRIVNLSPGLARFALPGYAAYGTMKGAVEVLTRYLAKELGPRGIAVNAVAPGAIETDFGGGLVRDDAEVNASVASTTAMGRAGRPDDIGPAIAALLSPETGWMTAQRIEISGGQNL</sequence>
<dbReference type="PANTHER" id="PTHR43639:SF1">
    <property type="entry name" value="SHORT-CHAIN DEHYDROGENASE_REDUCTASE FAMILY PROTEIN"/>
    <property type="match status" value="1"/>
</dbReference>
<comment type="caution">
    <text evidence="5">The sequence shown here is derived from an EMBL/GenBank/DDBJ whole genome shotgun (WGS) entry which is preliminary data.</text>
</comment>
<dbReference type="GO" id="GO:0004316">
    <property type="term" value="F:3-oxoacyl-[acyl-carrier-protein] reductase (NADPH) activity"/>
    <property type="evidence" value="ECO:0007669"/>
    <property type="project" value="UniProtKB-EC"/>
</dbReference>
<dbReference type="PATRIC" id="fig|631454.5.peg.1333"/>
<feature type="domain" description="Ketoreductase" evidence="4">
    <location>
        <begin position="13"/>
        <end position="197"/>
    </location>
</feature>
<name>V4TJB4_9HYPH</name>
<gene>
    <name evidence="5" type="ORF">N177_1348</name>
</gene>
<reference evidence="5 6" key="1">
    <citation type="journal article" date="2014" name="Genome Announc.">
        <title>Draft Genome Sequence of Lutibaculum baratangense Strain AMV1T, Isolated from a Mud Volcano in Andamans, India.</title>
        <authorList>
            <person name="Singh A."/>
            <person name="Sreenivas A."/>
            <person name="Sathyanarayana Reddy G."/>
            <person name="Pinnaka A.K."/>
            <person name="Shivaji S."/>
        </authorList>
    </citation>
    <scope>NUCLEOTIDE SEQUENCE [LARGE SCALE GENOMIC DNA]</scope>
    <source>
        <strain evidence="5 6">AMV1</strain>
    </source>
</reference>
<dbReference type="PANTHER" id="PTHR43639">
    <property type="entry name" value="OXIDOREDUCTASE, SHORT-CHAIN DEHYDROGENASE/REDUCTASE FAMILY (AFU_ORTHOLOGUE AFUA_5G02870)"/>
    <property type="match status" value="1"/>
</dbReference>
<proteinExistence type="inferred from homology"/>
<dbReference type="InterPro" id="IPR057326">
    <property type="entry name" value="KR_dom"/>
</dbReference>
<keyword evidence="3 5" id="KW-0560">Oxidoreductase</keyword>
<evidence type="ECO:0000313" key="5">
    <source>
        <dbReference type="EMBL" id="ESR26013.1"/>
    </source>
</evidence>
<dbReference type="InterPro" id="IPR002347">
    <property type="entry name" value="SDR_fam"/>
</dbReference>
<dbReference type="PRINTS" id="PR00080">
    <property type="entry name" value="SDRFAMILY"/>
</dbReference>
<evidence type="ECO:0000256" key="2">
    <source>
        <dbReference type="ARBA" id="ARBA00022857"/>
    </source>
</evidence>
<organism evidence="5 6">
    <name type="scientific">Lutibaculum baratangense AMV1</name>
    <dbReference type="NCBI Taxonomy" id="631454"/>
    <lineage>
        <taxon>Bacteria</taxon>
        <taxon>Pseudomonadati</taxon>
        <taxon>Pseudomonadota</taxon>
        <taxon>Alphaproteobacteria</taxon>
        <taxon>Hyphomicrobiales</taxon>
        <taxon>Tepidamorphaceae</taxon>
        <taxon>Lutibaculum</taxon>
    </lineage>
</organism>
<dbReference type="STRING" id="631454.N177_1348"/>
<evidence type="ECO:0000259" key="4">
    <source>
        <dbReference type="SMART" id="SM00822"/>
    </source>
</evidence>
<dbReference type="AlphaFoldDB" id="V4TJB4"/>
<dbReference type="Proteomes" id="UP000017819">
    <property type="component" value="Unassembled WGS sequence"/>
</dbReference>
<keyword evidence="2" id="KW-0521">NADP</keyword>